<protein>
    <submittedName>
        <fullName evidence="2">Xaa-Pro aminopeptidase</fullName>
    </submittedName>
</protein>
<dbReference type="Proteomes" id="UP000037086">
    <property type="component" value="Unassembled WGS sequence"/>
</dbReference>
<dbReference type="InterPro" id="IPR011112">
    <property type="entry name" value="Rho-like_N"/>
</dbReference>
<keyword evidence="2" id="KW-0645">Protease</keyword>
<keyword evidence="3" id="KW-1185">Reference proteome</keyword>
<accession>A0A0L0MIZ7</accession>
<organism evidence="2 3">
    <name type="scientific">Candidatus Phytoplasma phoenicium</name>
    <dbReference type="NCBI Taxonomy" id="198422"/>
    <lineage>
        <taxon>Bacteria</taxon>
        <taxon>Bacillati</taxon>
        <taxon>Mycoplasmatota</taxon>
        <taxon>Mollicutes</taxon>
        <taxon>Acholeplasmatales</taxon>
        <taxon>Acholeplasmataceae</taxon>
        <taxon>Candidatus Phytoplasma</taxon>
        <taxon>16SrIX (Pigeon pea witches'-broom group)</taxon>
    </lineage>
</organism>
<name>A0A0L0MIZ7_9MOLU</name>
<comment type="caution">
    <text evidence="2">The sequence shown here is derived from an EMBL/GenBank/DDBJ whole genome shotgun (WGS) entry which is preliminary data.</text>
</comment>
<dbReference type="Gene3D" id="1.10.720.10">
    <property type="match status" value="1"/>
</dbReference>
<dbReference type="SUPFAM" id="SSF68912">
    <property type="entry name" value="Rho N-terminal domain-like"/>
    <property type="match status" value="1"/>
</dbReference>
<feature type="domain" description="Rho termination factor-like N-terminal" evidence="1">
    <location>
        <begin position="104"/>
        <end position="136"/>
    </location>
</feature>
<dbReference type="GO" id="GO:0004177">
    <property type="term" value="F:aminopeptidase activity"/>
    <property type="evidence" value="ECO:0007669"/>
    <property type="project" value="UniProtKB-KW"/>
</dbReference>
<dbReference type="AlphaFoldDB" id="A0A0L0MIZ7"/>
<reference evidence="2 3" key="1">
    <citation type="journal article" date="2015" name="BMC Microbiol.">
        <title>'Candidatus Phytoplasma phoenicium' associated with almond witches'-broom disease: from draft genome to genetic diversity among strain populations.</title>
        <authorList>
            <person name="Quaglino F."/>
            <person name="Kube M."/>
            <person name="Jawhari M."/>
            <person name="Abou-Jawdah Y."/>
            <person name="Siewert C."/>
            <person name="Choueiri E."/>
            <person name="Sobh H."/>
            <person name="Casati P."/>
            <person name="Tedeschi R."/>
            <person name="Molino Lova M."/>
            <person name="Alma A."/>
            <person name="Bianco P.A."/>
        </authorList>
    </citation>
    <scope>NUCLEOTIDE SEQUENCE [LARGE SCALE GENOMIC DNA]</scope>
    <source>
        <strain evidence="2 3">SA213</strain>
    </source>
</reference>
<sequence length="141" mass="16005">EEEKKQAKVVTTINNPIPAIKQTVINSKNIIDAKVKEVADDSEVSTDNFVVSTQKLETTQNKSTKTFVQKLLKNNEKAKVNIETNQNIEKVQIIDSSSTNVILDLEQMSLSDLKQVAKEKKIKNISKFKKKELIDYLIKIM</sequence>
<feature type="non-terminal residue" evidence="2">
    <location>
        <position position="1"/>
    </location>
</feature>
<dbReference type="InterPro" id="IPR036269">
    <property type="entry name" value="Rho_N_sf"/>
</dbReference>
<evidence type="ECO:0000313" key="2">
    <source>
        <dbReference type="EMBL" id="KND62622.1"/>
    </source>
</evidence>
<dbReference type="RefSeq" id="WP_204373898.1">
    <property type="nucleotide sequence ID" value="NZ_JPSQ01000033.1"/>
</dbReference>
<gene>
    <name evidence="2" type="primary">pepP</name>
    <name evidence="2" type="ORF">AlmWB_01800</name>
</gene>
<dbReference type="Pfam" id="PF07498">
    <property type="entry name" value="Rho_N"/>
    <property type="match status" value="1"/>
</dbReference>
<keyword evidence="2" id="KW-0378">Hydrolase</keyword>
<dbReference type="EMBL" id="JPSQ01000033">
    <property type="protein sequence ID" value="KND62622.1"/>
    <property type="molecule type" value="Genomic_DNA"/>
</dbReference>
<proteinExistence type="predicted"/>
<evidence type="ECO:0000259" key="1">
    <source>
        <dbReference type="Pfam" id="PF07498"/>
    </source>
</evidence>
<dbReference type="GO" id="GO:0006353">
    <property type="term" value="P:DNA-templated transcription termination"/>
    <property type="evidence" value="ECO:0007669"/>
    <property type="project" value="InterPro"/>
</dbReference>
<evidence type="ECO:0000313" key="3">
    <source>
        <dbReference type="Proteomes" id="UP000037086"/>
    </source>
</evidence>
<keyword evidence="2" id="KW-0031">Aminopeptidase</keyword>
<dbReference type="PATRIC" id="fig|198422.3.peg.153"/>